<sequence>MLRKEAKFVVIEGGYRVRGAFNLGIAHSWPTSANVVFNIRLLMRVHGDLEKLLSL</sequence>
<protein>
    <submittedName>
        <fullName evidence="1">Uncharacterized protein</fullName>
    </submittedName>
</protein>
<reference evidence="1" key="2">
    <citation type="submission" date="2011-04" db="EMBL/GenBank/DDBJ databases">
        <authorList>
            <person name="Genoscope - CEA"/>
        </authorList>
    </citation>
    <scope>NUCLEOTIDE SEQUENCE</scope>
    <source>
        <strain evidence="1">R24</strain>
    </source>
</reference>
<evidence type="ECO:0000313" key="1">
    <source>
        <dbReference type="EMBL" id="CCA85558.1"/>
    </source>
</evidence>
<accession>G3A2Z1</accession>
<gene>
    <name evidence="1" type="ORF">RALSY_20164</name>
</gene>
<name>G3A2Z1_9RALS</name>
<proteinExistence type="predicted"/>
<organism evidence="1">
    <name type="scientific">Ralstonia syzygii R24</name>
    <dbReference type="NCBI Taxonomy" id="907261"/>
    <lineage>
        <taxon>Bacteria</taxon>
        <taxon>Pseudomonadati</taxon>
        <taxon>Pseudomonadota</taxon>
        <taxon>Betaproteobacteria</taxon>
        <taxon>Burkholderiales</taxon>
        <taxon>Burkholderiaceae</taxon>
        <taxon>Ralstonia</taxon>
        <taxon>Ralstonia solanacearum species complex</taxon>
    </lineage>
</organism>
<dbReference type="EMBL" id="FR854087">
    <property type="protein sequence ID" value="CCA85558.1"/>
    <property type="molecule type" value="Genomic_DNA"/>
</dbReference>
<dbReference type="AlphaFoldDB" id="G3A2Z1"/>
<reference evidence="1" key="1">
    <citation type="journal article" date="2011" name="PLoS ONE">
        <title>Ralstonia syzygii, the Blood Disease Bacterium and some Asian R. solanacearum strains form a single genomic species despite divergent lifestyles.</title>
        <authorList>
            <person name="Remenant B."/>
            <person name="de Cambiaire J.C."/>
            <person name="Cellier G."/>
            <person name="Jacobs J.M."/>
            <person name="Mangenot S."/>
            <person name="Barbe V."/>
            <person name="Lajus A."/>
            <person name="Vallenet D."/>
            <person name="Medigue C."/>
            <person name="Fegan M."/>
            <person name="Allen C."/>
            <person name="Prior P."/>
        </authorList>
    </citation>
    <scope>NUCLEOTIDE SEQUENCE</scope>
    <source>
        <strain evidence="1">R24</strain>
    </source>
</reference>